<reference evidence="2 4" key="2">
    <citation type="submission" date="2019-07" db="EMBL/GenBank/DDBJ databases">
        <title>Genomic Encyclopedia of Archaeal and Bacterial Type Strains, Phase II (KMG-II): from individual species to whole genera.</title>
        <authorList>
            <person name="Goeker M."/>
        </authorList>
    </citation>
    <scope>NUCLEOTIDE SEQUENCE [LARGE SCALE GENOMIC DNA]</scope>
    <source>
        <strain evidence="2 4">DSM 3754</strain>
    </source>
</reference>
<dbReference type="AlphaFoldDB" id="A0A4D6GTV5"/>
<protein>
    <submittedName>
        <fullName evidence="1">Uncharacterized protein</fullName>
    </submittedName>
</protein>
<dbReference type="RefSeq" id="WP_168731189.1">
    <property type="nucleotide sequence ID" value="NZ_VRYN01000003.1"/>
</dbReference>
<dbReference type="EMBL" id="VRYN01000003">
    <property type="protein sequence ID" value="TYO76263.1"/>
    <property type="molecule type" value="Genomic_DNA"/>
</dbReference>
<dbReference type="GeneID" id="54519901"/>
<accession>A0A4D6GTV5</accession>
<evidence type="ECO:0000313" key="1">
    <source>
        <dbReference type="EMBL" id="QCC45153.1"/>
    </source>
</evidence>
<dbReference type="Proteomes" id="UP000296216">
    <property type="component" value="Chromosome"/>
</dbReference>
<gene>
    <name evidence="2" type="ORF">APQ99_01822</name>
    <name evidence="1" type="ORF">HBSAL_07510</name>
</gene>
<reference evidence="1" key="3">
    <citation type="journal article" name="MicrobiologyOpen">
        <title>Whole-genome comparison between the type strain of Halobacterium salinarum (DSM 3754(T)) and the laboratory strains R1 and NRC-1.</title>
        <authorList>
            <person name="Pfeiffer F."/>
            <person name="Losensky G."/>
            <person name="Marchfelder A."/>
            <person name="Habermann B."/>
            <person name="Dyall-Smith M."/>
        </authorList>
    </citation>
    <scope>NUCLEOTIDE SEQUENCE</scope>
    <source>
        <strain evidence="1">91-R6</strain>
    </source>
</reference>
<evidence type="ECO:0000313" key="2">
    <source>
        <dbReference type="EMBL" id="TYO76263.1"/>
    </source>
</evidence>
<organism evidence="1 3">
    <name type="scientific">Halobacterium salinarum (strain ATCC 33171 / DSM 3754 / JCM 8978 / NBRC 102687 / NCIMB 764 / 91-R6)</name>
    <dbReference type="NCBI Taxonomy" id="2597657"/>
    <lineage>
        <taxon>Archaea</taxon>
        <taxon>Methanobacteriati</taxon>
        <taxon>Methanobacteriota</taxon>
        <taxon>Stenosarchaea group</taxon>
        <taxon>Halobacteria</taxon>
        <taxon>Halobacteriales</taxon>
        <taxon>Halobacteriaceae</taxon>
        <taxon>Halobacterium</taxon>
    </lineage>
</organism>
<proteinExistence type="predicted"/>
<sequence>MVELCDGCIDHLEAALQATDHTKKNYHIREVLQACETAELPPDQTVELARLNDT</sequence>
<evidence type="ECO:0000313" key="3">
    <source>
        <dbReference type="Proteomes" id="UP000296216"/>
    </source>
</evidence>
<dbReference type="EMBL" id="CP038631">
    <property type="protein sequence ID" value="QCC45153.1"/>
    <property type="molecule type" value="Genomic_DNA"/>
</dbReference>
<dbReference type="Proteomes" id="UP000323075">
    <property type="component" value="Unassembled WGS sequence"/>
</dbReference>
<evidence type="ECO:0000313" key="4">
    <source>
        <dbReference type="Proteomes" id="UP000323075"/>
    </source>
</evidence>
<reference evidence="1 3" key="1">
    <citation type="journal article" date="2019" name="Microbiol. Resour. Announc.">
        <title>The Genome Sequence of the Halobacterium salinarum Type Strain Is Closely Related to That of Laboratory Strains NRC-1 and R1.</title>
        <authorList>
            <person name="Pfeiffer F."/>
            <person name="Marchfelder A."/>
            <person name="Habermann B."/>
            <person name="Dyall-Smith M.L."/>
        </authorList>
    </citation>
    <scope>NUCLEOTIDE SEQUENCE [LARGE SCALE GENOMIC DNA]</scope>
    <source>
        <strain evidence="1">91-R6</strain>
        <strain evidence="3">ATCC 33171 / DSM 3754 / JCM 8978 / NBRC 102687 / NCIMB 764 / 91-R6</strain>
    </source>
</reference>
<name>A0A4D6GTV5_HALS9</name>